<accession>W4HBY2</accession>
<feature type="compositionally biased region" description="Acidic residues" evidence="1">
    <location>
        <begin position="379"/>
        <end position="388"/>
    </location>
</feature>
<feature type="compositionally biased region" description="Low complexity" evidence="1">
    <location>
        <begin position="116"/>
        <end position="136"/>
    </location>
</feature>
<dbReference type="OrthoDB" id="79445at2759"/>
<evidence type="ECO:0000256" key="1">
    <source>
        <dbReference type="SAM" id="MobiDB-lite"/>
    </source>
</evidence>
<dbReference type="GeneID" id="20802161"/>
<feature type="compositionally biased region" description="Basic and acidic residues" evidence="1">
    <location>
        <begin position="231"/>
        <end position="251"/>
    </location>
</feature>
<organism evidence="2">
    <name type="scientific">Aphanomyces astaci</name>
    <name type="common">Crayfish plague agent</name>
    <dbReference type="NCBI Taxonomy" id="112090"/>
    <lineage>
        <taxon>Eukaryota</taxon>
        <taxon>Sar</taxon>
        <taxon>Stramenopiles</taxon>
        <taxon>Oomycota</taxon>
        <taxon>Saprolegniomycetes</taxon>
        <taxon>Saprolegniales</taxon>
        <taxon>Verrucalvaceae</taxon>
        <taxon>Aphanomyces</taxon>
    </lineage>
</organism>
<dbReference type="EMBL" id="KI913114">
    <property type="protein sequence ID" value="ETV88618.1"/>
    <property type="molecule type" value="Genomic_DNA"/>
</dbReference>
<dbReference type="VEuPathDB" id="FungiDB:H257_00165"/>
<feature type="region of interest" description="Disordered" evidence="1">
    <location>
        <begin position="218"/>
        <end position="279"/>
    </location>
</feature>
<name>W4HBY2_APHAT</name>
<feature type="region of interest" description="Disordered" evidence="1">
    <location>
        <begin position="357"/>
        <end position="389"/>
    </location>
</feature>
<gene>
    <name evidence="2" type="ORF">H257_00165</name>
</gene>
<dbReference type="RefSeq" id="XP_009821018.1">
    <property type="nucleotide sequence ID" value="XM_009822716.1"/>
</dbReference>
<feature type="region of interest" description="Disordered" evidence="1">
    <location>
        <begin position="111"/>
        <end position="195"/>
    </location>
</feature>
<evidence type="ECO:0000313" key="2">
    <source>
        <dbReference type="EMBL" id="ETV88618.1"/>
    </source>
</evidence>
<dbReference type="AlphaFoldDB" id="W4HBY2"/>
<protein>
    <submittedName>
        <fullName evidence="2">Uncharacterized protein</fullName>
    </submittedName>
</protein>
<proteinExistence type="predicted"/>
<sequence length="434" mass="48971">MLDGRTPMEAVQPVRVKYIKFTSAMDVALLELIQVHNPIAAKHGTRLAMWERVARDFGAQIFDNRTACKWQICRDRGNLLMRWFDEERFDKLFKDESEARNRRKEALLQSLRHASTLKLGTTSSPSPTKSSPTISLHGEHPPREPPLSLMPTRPQTPFPTESSPPSSSSAQRHAMFSPSPVLYRPPMEASTGVPSPPIHLPSLKVQVAPAENVLRASSPCVANPSPSITAERTKSLQEHPPDAPFKVERAAPLHPVGGGSRLHPPPRHTPSPPHLPSLVHPNQALLRHHPLHHLTSAAAATRKRKVYDMSFDSTAAQLVRIVEQKLQLDMDMRRRDQHLRAQELHMQHQLVDYLHSSRQSRRRLDHGKTMAADSTVNDRDEEEEEEQDGGAAARLLELLQHKMQFDMAHHAAEMDLRADEVELQRRVLAYLARC</sequence>
<reference evidence="2" key="1">
    <citation type="submission" date="2013-12" db="EMBL/GenBank/DDBJ databases">
        <title>The Genome Sequence of Aphanomyces astaci APO3.</title>
        <authorList>
            <consortium name="The Broad Institute Genomics Platform"/>
            <person name="Russ C."/>
            <person name="Tyler B."/>
            <person name="van West P."/>
            <person name="Dieguez-Uribeondo J."/>
            <person name="Young S.K."/>
            <person name="Zeng Q."/>
            <person name="Gargeya S."/>
            <person name="Fitzgerald M."/>
            <person name="Abouelleil A."/>
            <person name="Alvarado L."/>
            <person name="Chapman S.B."/>
            <person name="Gainer-Dewar J."/>
            <person name="Goldberg J."/>
            <person name="Griggs A."/>
            <person name="Gujja S."/>
            <person name="Hansen M."/>
            <person name="Howarth C."/>
            <person name="Imamovic A."/>
            <person name="Ireland A."/>
            <person name="Larimer J."/>
            <person name="McCowan C."/>
            <person name="Murphy C."/>
            <person name="Pearson M."/>
            <person name="Poon T.W."/>
            <person name="Priest M."/>
            <person name="Roberts A."/>
            <person name="Saif S."/>
            <person name="Shea T."/>
            <person name="Sykes S."/>
            <person name="Wortman J."/>
            <person name="Nusbaum C."/>
            <person name="Birren B."/>
        </authorList>
    </citation>
    <scope>NUCLEOTIDE SEQUENCE [LARGE SCALE GENOMIC DNA]</scope>
    <source>
        <strain evidence="2">APO3</strain>
    </source>
</reference>